<proteinExistence type="predicted"/>
<dbReference type="OrthoDB" id="408631at2759"/>
<dbReference type="InterPro" id="IPR029058">
    <property type="entry name" value="AB_hydrolase_fold"/>
</dbReference>
<dbReference type="RefSeq" id="XP_043037857.1">
    <property type="nucleotide sequence ID" value="XM_043180177.1"/>
</dbReference>
<gene>
    <name evidence="2" type="ORF">BT62DRAFT_238010</name>
</gene>
<sequence>MVSKPLNTSWDAPLNATSWGKTCPGGTNAQLFGVEEDCLSINIIRPEGVLDEDELPFLLWIYGGNWYVGSATDPRFNGSYIVQRSVELGKPIIFVSVNYRLSVLGFSLGEESADASILNLGIRDQRLVLQWLQDNISAFGGSPKKVIILLVKSASLSIWPLMAVKMKVYFGQP</sequence>
<protein>
    <submittedName>
        <fullName evidence="2">Alpha/beta-hydrolase</fullName>
    </submittedName>
</protein>
<feature type="domain" description="Carboxylesterase type B" evidence="1">
    <location>
        <begin position="7"/>
        <end position="149"/>
    </location>
</feature>
<evidence type="ECO:0000313" key="3">
    <source>
        <dbReference type="Proteomes" id="UP000812287"/>
    </source>
</evidence>
<dbReference type="AlphaFoldDB" id="A0A9P7VPR8"/>
<dbReference type="InterPro" id="IPR002018">
    <property type="entry name" value="CarbesteraseB"/>
</dbReference>
<dbReference type="GeneID" id="66102473"/>
<keyword evidence="3" id="KW-1185">Reference proteome</keyword>
<organism evidence="2 3">
    <name type="scientific">Guyanagaster necrorhizus</name>
    <dbReference type="NCBI Taxonomy" id="856835"/>
    <lineage>
        <taxon>Eukaryota</taxon>
        <taxon>Fungi</taxon>
        <taxon>Dikarya</taxon>
        <taxon>Basidiomycota</taxon>
        <taxon>Agaricomycotina</taxon>
        <taxon>Agaricomycetes</taxon>
        <taxon>Agaricomycetidae</taxon>
        <taxon>Agaricales</taxon>
        <taxon>Marasmiineae</taxon>
        <taxon>Physalacriaceae</taxon>
        <taxon>Guyanagaster</taxon>
    </lineage>
</organism>
<dbReference type="Pfam" id="PF00135">
    <property type="entry name" value="COesterase"/>
    <property type="match status" value="1"/>
</dbReference>
<dbReference type="SUPFAM" id="SSF53474">
    <property type="entry name" value="alpha/beta-Hydrolases"/>
    <property type="match status" value="1"/>
</dbReference>
<accession>A0A9P7VPR8</accession>
<dbReference type="InterPro" id="IPR050309">
    <property type="entry name" value="Type-B_Carboxylest/Lipase"/>
</dbReference>
<dbReference type="Gene3D" id="3.40.50.1820">
    <property type="entry name" value="alpha/beta hydrolase"/>
    <property type="match status" value="1"/>
</dbReference>
<dbReference type="PANTHER" id="PTHR11559">
    <property type="entry name" value="CARBOXYLESTERASE"/>
    <property type="match status" value="1"/>
</dbReference>
<reference evidence="2" key="1">
    <citation type="submission" date="2020-11" db="EMBL/GenBank/DDBJ databases">
        <title>Adaptations for nitrogen fixation in a non-lichenized fungal sporocarp promotes dispersal by wood-feeding termites.</title>
        <authorList>
            <consortium name="DOE Joint Genome Institute"/>
            <person name="Koch R.A."/>
            <person name="Yoon G."/>
            <person name="Arayal U."/>
            <person name="Lail K."/>
            <person name="Amirebrahimi M."/>
            <person name="Labutti K."/>
            <person name="Lipzen A."/>
            <person name="Riley R."/>
            <person name="Barry K."/>
            <person name="Henrissat B."/>
            <person name="Grigoriev I.V."/>
            <person name="Herr J.R."/>
            <person name="Aime M.C."/>
        </authorList>
    </citation>
    <scope>NUCLEOTIDE SEQUENCE</scope>
    <source>
        <strain evidence="2">MCA 3950</strain>
    </source>
</reference>
<dbReference type="EMBL" id="MU250540">
    <property type="protein sequence ID" value="KAG7444357.1"/>
    <property type="molecule type" value="Genomic_DNA"/>
</dbReference>
<dbReference type="Proteomes" id="UP000812287">
    <property type="component" value="Unassembled WGS sequence"/>
</dbReference>
<name>A0A9P7VPR8_9AGAR</name>
<evidence type="ECO:0000313" key="2">
    <source>
        <dbReference type="EMBL" id="KAG7444357.1"/>
    </source>
</evidence>
<comment type="caution">
    <text evidence="2">The sequence shown here is derived from an EMBL/GenBank/DDBJ whole genome shotgun (WGS) entry which is preliminary data.</text>
</comment>
<evidence type="ECO:0000259" key="1">
    <source>
        <dbReference type="Pfam" id="PF00135"/>
    </source>
</evidence>